<gene>
    <name evidence="1" type="ORF">LCGC14_0420680</name>
</gene>
<organism evidence="1">
    <name type="scientific">marine sediment metagenome</name>
    <dbReference type="NCBI Taxonomy" id="412755"/>
    <lineage>
        <taxon>unclassified sequences</taxon>
        <taxon>metagenomes</taxon>
        <taxon>ecological metagenomes</taxon>
    </lineage>
</organism>
<comment type="caution">
    <text evidence="1">The sequence shown here is derived from an EMBL/GenBank/DDBJ whole genome shotgun (WGS) entry which is preliminary data.</text>
</comment>
<reference evidence="1" key="1">
    <citation type="journal article" date="2015" name="Nature">
        <title>Complex archaea that bridge the gap between prokaryotes and eukaryotes.</title>
        <authorList>
            <person name="Spang A."/>
            <person name="Saw J.H."/>
            <person name="Jorgensen S.L."/>
            <person name="Zaremba-Niedzwiedzka K."/>
            <person name="Martijn J."/>
            <person name="Lind A.E."/>
            <person name="van Eijk R."/>
            <person name="Schleper C."/>
            <person name="Guy L."/>
            <person name="Ettema T.J."/>
        </authorList>
    </citation>
    <scope>NUCLEOTIDE SEQUENCE</scope>
</reference>
<name>A0A0F9SX63_9ZZZZ</name>
<protein>
    <recommendedName>
        <fullName evidence="2">Large polyvalent protein associated domain-containing protein</fullName>
    </recommendedName>
</protein>
<proteinExistence type="predicted"/>
<evidence type="ECO:0000313" key="1">
    <source>
        <dbReference type="EMBL" id="KKN71489.1"/>
    </source>
</evidence>
<accession>A0A0F9SX63</accession>
<dbReference type="EMBL" id="LAZR01000383">
    <property type="protein sequence ID" value="KKN71489.1"/>
    <property type="molecule type" value="Genomic_DNA"/>
</dbReference>
<evidence type="ECO:0008006" key="2">
    <source>
        <dbReference type="Google" id="ProtNLM"/>
    </source>
</evidence>
<sequence length="1760" mass="199169">MVTAVRPPEWYREPGTLRWKKIWTTTQGDIVSEFGTPPPLYRKPEGGLFYTESPSVSTPVSEGAFEAYVRDLLAQGRTPQTVETLTGLGATEADIAEFFGEVTQAATFEEARRALDDPTISSEVWVARYGHLYRIEQQEQLHDLLETLFPGRVTGVLGADLQALSQYISNAPDAFWEDIQTLGRTPEVEALLRLIPWRDTEGEIIQITEEDLVDLFGESALTAVVPLSSQVPMPQPIEFAVPFSFPKTEEERVANQRVFKQYRERGGNLSFDQWRREQALSEAQITGELREDVFRKLAGLPLTAEAKQLRIDFANKSPLAAQFLAGWGDVIGTAGSALQWLGQEELAKNIKELAKPLKGTISPPEMPPLDWKSAADPAFWSNLPDFLARNTPFTLALVPAMIAGYTGGTAVAGAIGLGAFWTTVLGAVGATSLSRPLEGVLEAAGAFDEAISRDMTSEQASKVAQDVFLKNLILSGWDIAQLATAFLPIPAKILANPFLKAAIVGGKVIVTGLTEAGEEAVQEIFQRQALGDPIVLDEDMKLAMLLGGVMGSGMGGTGAAFTTIIDRTVKNIPQDMQGQFFDDMTEAMQNGLDEQKALLVALEELAKTTKGIEIIEFIVQDVQKEDAQMQIEASKERQAEKIEPITFREEFQLKSDIADLKAKLPTAPVEERAALQRRIEILEADLARGEALRIPEAVPEVKLPEELKSFATNAIKLSKEEFLTQYQVGLNEQNLTRRETAQRIDAYIKRTLKITPAQFYDTYVKAEQVIPKPPAVEPVAPVVEEVAPERIIYDETGSPINPDETIPQDVADTVPIVRDIGAKERVRPTRKVFEKMGLYEEFKGIQEAEVLQGEARQVFAKKLKEVNKWVDKKRRHIVFRELDEAGSQVGLTFNEKRAVAWFKKFFDEWADTLNLPQNKRVKNYITHIFEADIAAQLKTKHPLDIAMVRALEYRTPKTIFNPFLQERLGATVGLIEDPFAAASAYESKQLRVFYYEPLLQKLAAIANAETTPQAARNYLQDYAQRMTGKPSKLDQEINNTLKEFGEKIAKLPGGAPFARFLTRGNPAGMASYNFTSALYTLWLGFKPTSAIRNLSQHTLIMAEVGPLHFNNGISLRFTEEGKAALDNSLVWRSRRAAFLPGIDDSFASRWVDKFRETALWMFRAADAQNVKDAFLAGYSEAKTLLPEANRQVWIERGDEVAADTQYLYTKMNSMALSQTSIGRVFSVLTTWTVNWMELMTKWVSRRPSRVYLEHEKATGQKVKKANWSTSYKAILMYMVIVGLGYLIKEESRLKAWEYTGITSIRYLADVIGGDFPGLSVPGAVASMVAGFITDDERMFKQGWYEFRSSVTPGIIRQLENVASGERDWLTLFFYLEGKDWKIKKLKNKWEKGWKEYDALAPKDRDDYRKDNPLIEAQMFVTGKFTTLSSDAARAEVLRLIEEHKLDTEMIDGYEKVFGVDTDEELAKLQKTLGEVGLTEKGEQKLKENGELDYFTTGNFASEVNKLLKVVGRYRIEKDGNALAIEFLRAQDLWVPYEDLTDEAARVLFRQQFPDVEAQLYLWGKISTFKNPKSAEVLLGLMDKYGIPPEAIPAFLDNPEKYDELFTPIYELKTKWFDKSVEYEVLETDEERAQFKVDNPKWVAGMRRIEAIEKEIVSEDTYVDWYTNPDIKRPKEHEGEWYEDDWYLQEHDDFYQEMIDKGIWKPRNFDKVPTREVFELYKTWQLKDLGNARRDMEARYPELDQWLHIKFGTMLESERNK</sequence>